<protein>
    <submittedName>
        <fullName evidence="3">Putative sister chromatid cohesion acetyltransferase eco1</fullName>
    </submittedName>
</protein>
<dbReference type="GO" id="GO:0007064">
    <property type="term" value="P:mitotic sister chromatid cohesion"/>
    <property type="evidence" value="ECO:0007669"/>
    <property type="project" value="TreeGrafter"/>
</dbReference>
<evidence type="ECO:0000256" key="1">
    <source>
        <dbReference type="SAM" id="MobiDB-lite"/>
    </source>
</evidence>
<keyword evidence="4" id="KW-1185">Reference proteome</keyword>
<feature type="compositionally biased region" description="Basic residues" evidence="1">
    <location>
        <begin position="1"/>
        <end position="11"/>
    </location>
</feature>
<dbReference type="GO" id="GO:0061733">
    <property type="term" value="F:protein-lysine-acetyltransferase activity"/>
    <property type="evidence" value="ECO:0007669"/>
    <property type="project" value="TreeGrafter"/>
</dbReference>
<organism evidence="3 4">
    <name type="scientific">Uncinula necator</name>
    <name type="common">Grape powdery mildew</name>
    <dbReference type="NCBI Taxonomy" id="52586"/>
    <lineage>
        <taxon>Eukaryota</taxon>
        <taxon>Fungi</taxon>
        <taxon>Dikarya</taxon>
        <taxon>Ascomycota</taxon>
        <taxon>Pezizomycotina</taxon>
        <taxon>Leotiomycetes</taxon>
        <taxon>Erysiphales</taxon>
        <taxon>Erysiphaceae</taxon>
        <taxon>Erysiphe</taxon>
    </lineage>
</organism>
<dbReference type="PANTHER" id="PTHR45884">
    <property type="entry name" value="N-ACETYLTRANSFERASE ECO"/>
    <property type="match status" value="1"/>
</dbReference>
<name>A0A0B1P005_UNCNE</name>
<evidence type="ECO:0000259" key="2">
    <source>
        <dbReference type="Pfam" id="PF13880"/>
    </source>
</evidence>
<gene>
    <name evidence="3" type="ORF">EV44_g0761</name>
</gene>
<proteinExistence type="predicted"/>
<sequence length="388" mass="44684">MTGASRKKTYSRRVATVSGEPANKKRCIGRITTAYLGSQYESSTQEKNSLEDSSPKFGYDIRKFLLPISSASISLNHETASRSISLSGSQTKRKKRRLRLNVSEAREISAKPTENHISSPRLIQQTIASSGKELVNCKTCGMVYAFWEEKQHNLYHQKLNLEFMPVIRCKKATIYEQEFENSSLCIQVLDRYIEKNLRSLGEKAIQLSSSNGLEMEHIESNSLWGLIPNPHNNSDHGQVLHYKLYVMFYGPQLVALLLAERIGYAEVFDYTEYDSLEYKTEISREKQISDNKNNYRKVFMSIERLWVHKNFQRKGLASMIINEARKNFLYPIVLSKNELAISWPTDDGDKFFRRYFNENSSLAPYLINVADTTRLKSHKNISLKLSSE</sequence>
<dbReference type="PANTHER" id="PTHR45884:SF2">
    <property type="entry name" value="N-ACETYLTRANSFERASE ECO"/>
    <property type="match status" value="1"/>
</dbReference>
<accession>A0A0B1P005</accession>
<reference evidence="3 4" key="1">
    <citation type="journal article" date="2014" name="BMC Genomics">
        <title>Adaptive genomic structural variation in the grape powdery mildew pathogen, Erysiphe necator.</title>
        <authorList>
            <person name="Jones L."/>
            <person name="Riaz S."/>
            <person name="Morales-Cruz A."/>
            <person name="Amrine K.C."/>
            <person name="McGuire B."/>
            <person name="Gubler W.D."/>
            <person name="Walker M.A."/>
            <person name="Cantu D."/>
        </authorList>
    </citation>
    <scope>NUCLEOTIDE SEQUENCE [LARGE SCALE GENOMIC DNA]</scope>
    <source>
        <strain evidence="4">c</strain>
    </source>
</reference>
<dbReference type="GO" id="GO:0000785">
    <property type="term" value="C:chromatin"/>
    <property type="evidence" value="ECO:0007669"/>
    <property type="project" value="TreeGrafter"/>
</dbReference>
<dbReference type="Pfam" id="PF13880">
    <property type="entry name" value="Acetyltransf_13"/>
    <property type="match status" value="1"/>
</dbReference>
<dbReference type="AlphaFoldDB" id="A0A0B1P005"/>
<dbReference type="GO" id="GO:0005634">
    <property type="term" value="C:nucleus"/>
    <property type="evidence" value="ECO:0007669"/>
    <property type="project" value="TreeGrafter"/>
</dbReference>
<evidence type="ECO:0000313" key="4">
    <source>
        <dbReference type="Proteomes" id="UP000030854"/>
    </source>
</evidence>
<dbReference type="Proteomes" id="UP000030854">
    <property type="component" value="Unassembled WGS sequence"/>
</dbReference>
<dbReference type="HOGENOM" id="CLU_719589_0_0_1"/>
<feature type="region of interest" description="Disordered" evidence="1">
    <location>
        <begin position="1"/>
        <end position="21"/>
    </location>
</feature>
<dbReference type="STRING" id="52586.A0A0B1P005"/>
<dbReference type="InterPro" id="IPR028009">
    <property type="entry name" value="ESCO_Acetyltransf_dom"/>
</dbReference>
<dbReference type="EMBL" id="JNVN01002449">
    <property type="protein sequence ID" value="KHJ31957.1"/>
    <property type="molecule type" value="Genomic_DNA"/>
</dbReference>
<dbReference type="CDD" id="cd04301">
    <property type="entry name" value="NAT_SF"/>
    <property type="match status" value="1"/>
</dbReference>
<feature type="domain" description="N-acetyltransferase ESCO acetyl-transferase" evidence="2">
    <location>
        <begin position="297"/>
        <end position="360"/>
    </location>
</feature>
<keyword evidence="3" id="KW-0808">Transferase</keyword>
<comment type="caution">
    <text evidence="3">The sequence shown here is derived from an EMBL/GenBank/DDBJ whole genome shotgun (WGS) entry which is preliminary data.</text>
</comment>
<dbReference type="OMA" id="MVYAFWE"/>
<evidence type="ECO:0000313" key="3">
    <source>
        <dbReference type="EMBL" id="KHJ31957.1"/>
    </source>
</evidence>